<dbReference type="PANTHER" id="PTHR46573">
    <property type="entry name" value="WD REPEAT, SAM AND U-BOX DOMAIN-CONTAINING PROTEIN 1"/>
    <property type="match status" value="1"/>
</dbReference>
<dbReference type="InterPro" id="IPR013083">
    <property type="entry name" value="Znf_RING/FYVE/PHD"/>
</dbReference>
<organism evidence="4 5">
    <name type="scientific">Symbiodinium natans</name>
    <dbReference type="NCBI Taxonomy" id="878477"/>
    <lineage>
        <taxon>Eukaryota</taxon>
        <taxon>Sar</taxon>
        <taxon>Alveolata</taxon>
        <taxon>Dinophyceae</taxon>
        <taxon>Suessiales</taxon>
        <taxon>Symbiodiniaceae</taxon>
        <taxon>Symbiodinium</taxon>
    </lineage>
</organism>
<dbReference type="EMBL" id="CAJNDS010000446">
    <property type="protein sequence ID" value="CAE7206839.1"/>
    <property type="molecule type" value="Genomic_DNA"/>
</dbReference>
<feature type="region of interest" description="Disordered" evidence="2">
    <location>
        <begin position="32"/>
        <end position="58"/>
    </location>
</feature>
<gene>
    <name evidence="4" type="primary">PUB51</name>
    <name evidence="4" type="ORF">SNAT2548_LOCUS6624</name>
</gene>
<evidence type="ECO:0000313" key="4">
    <source>
        <dbReference type="EMBL" id="CAE7206839.1"/>
    </source>
</evidence>
<feature type="compositionally biased region" description="Basic and acidic residues" evidence="2">
    <location>
        <begin position="40"/>
        <end position="49"/>
    </location>
</feature>
<protein>
    <submittedName>
        <fullName evidence="4">PUB51 protein</fullName>
    </submittedName>
</protein>
<feature type="domain" description="U-box" evidence="3">
    <location>
        <begin position="119"/>
        <end position="180"/>
    </location>
</feature>
<accession>A0A812JN40</accession>
<dbReference type="SMART" id="SM00504">
    <property type="entry name" value="Ubox"/>
    <property type="match status" value="1"/>
</dbReference>
<name>A0A812JN40_9DINO</name>
<dbReference type="PANTHER" id="PTHR46573:SF1">
    <property type="entry name" value="WD REPEAT, SAM AND U-BOX DOMAIN-CONTAINING PROTEIN 1"/>
    <property type="match status" value="1"/>
</dbReference>
<dbReference type="OrthoDB" id="10064100at2759"/>
<dbReference type="AlphaFoldDB" id="A0A812JN40"/>
<keyword evidence="1" id="KW-0802">TPR repeat</keyword>
<dbReference type="Pfam" id="PF04564">
    <property type="entry name" value="U-box"/>
    <property type="match status" value="1"/>
</dbReference>
<dbReference type="PROSITE" id="PS50005">
    <property type="entry name" value="TPR"/>
    <property type="match status" value="1"/>
</dbReference>
<dbReference type="InterPro" id="IPR019734">
    <property type="entry name" value="TPR_rpt"/>
</dbReference>
<sequence length="689" mass="75089">MPFNYESNALCSADAAPLAAVAEEDTSLLVGPNAAELEENASKRPKTEDAPATNIAGADAISGAAGAADPPAQVALASRPAEDVLRTGAEMAADRESDEESRAESAELLVNRLLTDPDEHLCPILHSMMEHPAVAEDGFTYEQKAIEEALQYRHRSPKTNMPMGTNIIPNRDKKTAIINYKEQTVLEIISVAPRVSSYYAGKLLQKAESFVRPELPDRTARATLLQLLRLKAGRVVEQRRDAVSELLSILSGWEDSETVMYLLQNFEAYGLQSHLSQCDDRMVAKLQAAARIPPTLPCHGTLDWEHGRRLLAKARTADGAQALWQFVLPLSTGGDPGDWMDTAALVLAAVHDAAQVDLAALPDDLLQKAKSFLQDEPAASARASELFDSELNWGSDQDRSRFLVTLLFELSKRCPEEGVAQSVMREAMQLLLQLEPSSILALAKQVAADGRAVEAAQVGVAAAQAFTSCNRQEEALQAYLFAYSLDPNNAHASRGAVAEASKTCSELQKMNREQHATIASQGARIAVLEEQVKSLGAGALRSFQDGPGTTLFLGGPIIFSWDISQEDFSGLSKGEYRESPKIAVPGLDLKAWIRYHPQGEERSRDGFAGVFLMRDQKSKVQFELSVDSNTWKFDSIHDQPWAEAGEGRGNANSFRQGPHRKIQAAIHAVRLRGSDDLTYRFQTMSSPSA</sequence>
<keyword evidence="5" id="KW-1185">Reference proteome</keyword>
<dbReference type="InterPro" id="IPR052085">
    <property type="entry name" value="WD-SAM-U-box"/>
</dbReference>
<dbReference type="Proteomes" id="UP000604046">
    <property type="component" value="Unassembled WGS sequence"/>
</dbReference>
<dbReference type="GO" id="GO:0004842">
    <property type="term" value="F:ubiquitin-protein transferase activity"/>
    <property type="evidence" value="ECO:0007669"/>
    <property type="project" value="InterPro"/>
</dbReference>
<dbReference type="GO" id="GO:0016567">
    <property type="term" value="P:protein ubiquitination"/>
    <property type="evidence" value="ECO:0007669"/>
    <property type="project" value="InterPro"/>
</dbReference>
<comment type="caution">
    <text evidence="4">The sequence shown here is derived from an EMBL/GenBank/DDBJ whole genome shotgun (WGS) entry which is preliminary data.</text>
</comment>
<reference evidence="4" key="1">
    <citation type="submission" date="2021-02" db="EMBL/GenBank/DDBJ databases">
        <authorList>
            <person name="Dougan E. K."/>
            <person name="Rhodes N."/>
            <person name="Thang M."/>
            <person name="Chan C."/>
        </authorList>
    </citation>
    <scope>NUCLEOTIDE SEQUENCE</scope>
</reference>
<dbReference type="CDD" id="cd16655">
    <property type="entry name" value="RING-Ubox_WDSUB1-like"/>
    <property type="match status" value="1"/>
</dbReference>
<evidence type="ECO:0000256" key="2">
    <source>
        <dbReference type="SAM" id="MobiDB-lite"/>
    </source>
</evidence>
<evidence type="ECO:0000259" key="3">
    <source>
        <dbReference type="SMART" id="SM00504"/>
    </source>
</evidence>
<dbReference type="InterPro" id="IPR003613">
    <property type="entry name" value="Ubox_domain"/>
</dbReference>
<dbReference type="SUPFAM" id="SSF57850">
    <property type="entry name" value="RING/U-box"/>
    <property type="match status" value="1"/>
</dbReference>
<evidence type="ECO:0000313" key="5">
    <source>
        <dbReference type="Proteomes" id="UP000604046"/>
    </source>
</evidence>
<evidence type="ECO:0000256" key="1">
    <source>
        <dbReference type="PROSITE-ProRule" id="PRU00339"/>
    </source>
</evidence>
<proteinExistence type="predicted"/>
<dbReference type="Gene3D" id="3.30.40.10">
    <property type="entry name" value="Zinc/RING finger domain, C3HC4 (zinc finger)"/>
    <property type="match status" value="1"/>
</dbReference>
<feature type="repeat" description="TPR" evidence="1">
    <location>
        <begin position="456"/>
        <end position="489"/>
    </location>
</feature>